<evidence type="ECO:0000313" key="9">
    <source>
        <dbReference type="Ensembl" id="ENSGMOP00000000733.2"/>
    </source>
</evidence>
<dbReference type="InterPro" id="IPR029713">
    <property type="entry name" value="TMEM168"/>
</dbReference>
<feature type="transmembrane region" description="Helical" evidence="8">
    <location>
        <begin position="62"/>
        <end position="85"/>
    </location>
</feature>
<dbReference type="Ensembl" id="ENSGMOT00000000764.2">
    <property type="protein sequence ID" value="ENSGMOP00000000733.2"/>
    <property type="gene ID" value="ENSGMOG00000000731.2"/>
</dbReference>
<name>A0A8C4YVP5_GADMO</name>
<comment type="subcellular location">
    <subcellularLocation>
        <location evidence="1">Nucleus membrane</location>
        <topology evidence="1">Multi-pass membrane protein</topology>
    </subcellularLocation>
</comment>
<keyword evidence="10" id="KW-1185">Reference proteome</keyword>
<evidence type="ECO:0000256" key="1">
    <source>
        <dbReference type="ARBA" id="ARBA00004232"/>
    </source>
</evidence>
<gene>
    <name evidence="9" type="primary">TMEM168</name>
    <name evidence="9" type="synonym">LOC115551320</name>
</gene>
<feature type="transmembrane region" description="Helical" evidence="8">
    <location>
        <begin position="265"/>
        <end position="284"/>
    </location>
</feature>
<evidence type="ECO:0000256" key="8">
    <source>
        <dbReference type="SAM" id="Phobius"/>
    </source>
</evidence>
<evidence type="ECO:0000256" key="4">
    <source>
        <dbReference type="ARBA" id="ARBA00022989"/>
    </source>
</evidence>
<feature type="transmembrane region" description="Helical" evidence="8">
    <location>
        <begin position="165"/>
        <end position="192"/>
    </location>
</feature>
<proteinExistence type="inferred from homology"/>
<dbReference type="GeneTree" id="ENSGT00390000005941"/>
<dbReference type="OMA" id="YGISKHW"/>
<dbReference type="GO" id="GO:0031965">
    <property type="term" value="C:nuclear membrane"/>
    <property type="evidence" value="ECO:0007669"/>
    <property type="project" value="UniProtKB-SubCell"/>
</dbReference>
<reference evidence="9" key="1">
    <citation type="submission" date="2025-08" db="UniProtKB">
        <authorList>
            <consortium name="Ensembl"/>
        </authorList>
    </citation>
    <scope>IDENTIFICATION</scope>
</reference>
<protein>
    <submittedName>
        <fullName evidence="9">Transmembrane protein 168</fullName>
    </submittedName>
</protein>
<accession>A0A8C4YVP5</accession>
<feature type="transmembrane region" description="Helical" evidence="8">
    <location>
        <begin position="360"/>
        <end position="393"/>
    </location>
</feature>
<dbReference type="PANTHER" id="PTHR14437">
    <property type="entry name" value="TRANSMEMBRANE PROTEIN 168"/>
    <property type="match status" value="1"/>
</dbReference>
<reference evidence="9" key="2">
    <citation type="submission" date="2025-09" db="UniProtKB">
        <authorList>
            <consortium name="Ensembl"/>
        </authorList>
    </citation>
    <scope>IDENTIFICATION</scope>
</reference>
<dbReference type="AlphaFoldDB" id="A0A8C4YVP5"/>
<comment type="similarity">
    <text evidence="2">Belongs to the TMEM168 family.</text>
</comment>
<dbReference type="PANTHER" id="PTHR14437:SF3">
    <property type="entry name" value="TRANSMEMBRANE PROTEIN 168"/>
    <property type="match status" value="1"/>
</dbReference>
<evidence type="ECO:0000256" key="2">
    <source>
        <dbReference type="ARBA" id="ARBA00007329"/>
    </source>
</evidence>
<evidence type="ECO:0000256" key="5">
    <source>
        <dbReference type="ARBA" id="ARBA00023136"/>
    </source>
</evidence>
<dbReference type="Proteomes" id="UP000694546">
    <property type="component" value="Chromosome 9"/>
</dbReference>
<evidence type="ECO:0000313" key="10">
    <source>
        <dbReference type="Proteomes" id="UP000694546"/>
    </source>
</evidence>
<feature type="transmembrane region" description="Helical" evidence="8">
    <location>
        <begin position="198"/>
        <end position="218"/>
    </location>
</feature>
<feature type="transmembrane region" description="Helical" evidence="8">
    <location>
        <begin position="97"/>
        <end position="114"/>
    </location>
</feature>
<keyword evidence="5 8" id="KW-0472">Membrane</keyword>
<organism evidence="9 10">
    <name type="scientific">Gadus morhua</name>
    <name type="common">Atlantic cod</name>
    <dbReference type="NCBI Taxonomy" id="8049"/>
    <lineage>
        <taxon>Eukaryota</taxon>
        <taxon>Metazoa</taxon>
        <taxon>Chordata</taxon>
        <taxon>Craniata</taxon>
        <taxon>Vertebrata</taxon>
        <taxon>Euteleostomi</taxon>
        <taxon>Actinopterygii</taxon>
        <taxon>Neopterygii</taxon>
        <taxon>Teleostei</taxon>
        <taxon>Neoteleostei</taxon>
        <taxon>Acanthomorphata</taxon>
        <taxon>Zeiogadaria</taxon>
        <taxon>Gadariae</taxon>
        <taxon>Gadiformes</taxon>
        <taxon>Gadoidei</taxon>
        <taxon>Gadidae</taxon>
        <taxon>Gadus</taxon>
    </lineage>
</organism>
<keyword evidence="7" id="KW-0539">Nucleus</keyword>
<feature type="transmembrane region" description="Helical" evidence="8">
    <location>
        <begin position="296"/>
        <end position="320"/>
    </location>
</feature>
<sequence length="704" mass="78535">MSRFMRYGVTHCVRAAMARLQELRGEATIRSSMRALDYLSRVSLLVGICLGIYSRWEISQEANMLIIFVLALVVLGLAIVLHCYFHMEKVSQSLIHLWQGSLLGLLCFVGSPALDHGVKEQTTNYLLLTSMVLRTLWALLERICGCAKYRPAFLTTAERMELVGFGIVSFVVSSSPSVAVFVGALAVLMVVLRVKAVLTIPNLVGFAFFGEFLLIKGLDVSTNKFALACFLSQLMCDPLLDYYFSGSSVTERWQPFLAAGGWRRLSLLPLLLVVEVTFLVLAACKLSDGGQLYLMIPAFVVCMLFWGIIHLVFLITLWGFNTKISACQRVCLAQGSGFNSLDKVMASKGVRHFCLISQRLVLLTLLSTLILAALAWMSVCSLSISVSLLVLLLESLFHGLFHELGNSLGGTCVGYAVVIPTNYCSLDGQPMLLPPDQVQQLNQRSTDMLNKVQLFFAHHMIENFGCDYSTSGLSLEAMQAKLRSFLEQRTADGPRHDTYVLYYSGHTHRTGEWALAGGDTLQLDQIVKWWREKNAGACSRLILVLDVENALPWTKEVGRVEAVREYSGIYVAVQGATLSPASDPEVQDAGQLGDFTHRWVEFNCNPGADIRWSEPGRPVSAVYGVSHHWGDYSLHLPTEGDVNRHWQTYFPRVTYPVVRLALWACGLDVFWSCGVFQRYLRRFKLNWFPPAILDTGQGFKLVRS</sequence>
<keyword evidence="6" id="KW-0325">Glycoprotein</keyword>
<evidence type="ECO:0000256" key="7">
    <source>
        <dbReference type="ARBA" id="ARBA00023242"/>
    </source>
</evidence>
<dbReference type="OrthoDB" id="5967342at2759"/>
<evidence type="ECO:0000256" key="3">
    <source>
        <dbReference type="ARBA" id="ARBA00022692"/>
    </source>
</evidence>
<evidence type="ECO:0000256" key="6">
    <source>
        <dbReference type="ARBA" id="ARBA00023180"/>
    </source>
</evidence>
<keyword evidence="3 8" id="KW-0812">Transmembrane</keyword>
<keyword evidence="4 8" id="KW-1133">Transmembrane helix</keyword>